<comment type="caution">
    <text evidence="2">The sequence shown here is derived from an EMBL/GenBank/DDBJ whole genome shotgun (WGS) entry which is preliminary data.</text>
</comment>
<evidence type="ECO:0000313" key="2">
    <source>
        <dbReference type="EMBL" id="KAF2887880.1"/>
    </source>
</evidence>
<dbReference type="EMBL" id="VTPC01081271">
    <property type="protein sequence ID" value="KAF2887880.1"/>
    <property type="molecule type" value="Genomic_DNA"/>
</dbReference>
<feature type="signal peptide" evidence="1">
    <location>
        <begin position="1"/>
        <end position="17"/>
    </location>
</feature>
<evidence type="ECO:0000256" key="1">
    <source>
        <dbReference type="SAM" id="SignalP"/>
    </source>
</evidence>
<evidence type="ECO:0000313" key="3">
    <source>
        <dbReference type="Proteomes" id="UP000801492"/>
    </source>
</evidence>
<evidence type="ECO:0008006" key="4">
    <source>
        <dbReference type="Google" id="ProtNLM"/>
    </source>
</evidence>
<dbReference type="Proteomes" id="UP000801492">
    <property type="component" value="Unassembled WGS sequence"/>
</dbReference>
<feature type="chain" id="PRO_5035479367" description="MD-2-related lipid-recognition domain-containing protein" evidence="1">
    <location>
        <begin position="18"/>
        <end position="160"/>
    </location>
</feature>
<organism evidence="2 3">
    <name type="scientific">Ignelater luminosus</name>
    <name type="common">Cucubano</name>
    <name type="synonym">Pyrophorus luminosus</name>
    <dbReference type="NCBI Taxonomy" id="2038154"/>
    <lineage>
        <taxon>Eukaryota</taxon>
        <taxon>Metazoa</taxon>
        <taxon>Ecdysozoa</taxon>
        <taxon>Arthropoda</taxon>
        <taxon>Hexapoda</taxon>
        <taxon>Insecta</taxon>
        <taxon>Pterygota</taxon>
        <taxon>Neoptera</taxon>
        <taxon>Endopterygota</taxon>
        <taxon>Coleoptera</taxon>
        <taxon>Polyphaga</taxon>
        <taxon>Elateriformia</taxon>
        <taxon>Elateroidea</taxon>
        <taxon>Elateridae</taxon>
        <taxon>Agrypninae</taxon>
        <taxon>Pyrophorini</taxon>
        <taxon>Ignelater</taxon>
    </lineage>
</organism>
<protein>
    <recommendedName>
        <fullName evidence="4">MD-2-related lipid-recognition domain-containing protein</fullName>
    </recommendedName>
</protein>
<sequence>MHLSIYSLLLAIGEIIAYHQNDYEVVSERYEIPIIAFRKRVKLQIKVEAYKFASNEYRGFPMDSSENACAVLSQNKYGVNVIYKCGNLPHCPFKRVNIILLVNLIIFLQGNYTLCNFQPDYKQFPPYIPSGRYRLDFIFTYGSDTVYILQWMAQVKRKFD</sequence>
<reference evidence="2" key="1">
    <citation type="submission" date="2019-08" db="EMBL/GenBank/DDBJ databases">
        <title>The genome of the North American firefly Photinus pyralis.</title>
        <authorList>
            <consortium name="Photinus pyralis genome working group"/>
            <person name="Fallon T.R."/>
            <person name="Sander Lower S.E."/>
            <person name="Weng J.-K."/>
        </authorList>
    </citation>
    <scope>NUCLEOTIDE SEQUENCE</scope>
    <source>
        <strain evidence="2">TRF0915ILg1</strain>
        <tissue evidence="2">Whole body</tissue>
    </source>
</reference>
<dbReference type="OrthoDB" id="6731335at2759"/>
<proteinExistence type="predicted"/>
<gene>
    <name evidence="2" type="ORF">ILUMI_18293</name>
</gene>
<name>A0A8K0G116_IGNLU</name>
<keyword evidence="1" id="KW-0732">Signal</keyword>
<keyword evidence="3" id="KW-1185">Reference proteome</keyword>
<dbReference type="AlphaFoldDB" id="A0A8K0G116"/>
<accession>A0A8K0G116</accession>